<dbReference type="AlphaFoldDB" id="A0AA37T5T3"/>
<protein>
    <submittedName>
        <fullName evidence="1">Uncharacterized protein</fullName>
    </submittedName>
</protein>
<accession>A0AA37T5T3</accession>
<name>A0AA37T5T3_9GAMM</name>
<sequence>MATGFKKSRQSSPSGIESLVSGFTLNRVRTNYGKNKLRCEPIYVLEGYAFEDYALDQEMGVSNTFL</sequence>
<evidence type="ECO:0000313" key="1">
    <source>
        <dbReference type="EMBL" id="GLS27540.1"/>
    </source>
</evidence>
<evidence type="ECO:0000313" key="2">
    <source>
        <dbReference type="Proteomes" id="UP001156870"/>
    </source>
</evidence>
<proteinExistence type="predicted"/>
<organism evidence="1 2">
    <name type="scientific">Marinibactrum halimedae</name>
    <dbReference type="NCBI Taxonomy" id="1444977"/>
    <lineage>
        <taxon>Bacteria</taxon>
        <taxon>Pseudomonadati</taxon>
        <taxon>Pseudomonadota</taxon>
        <taxon>Gammaproteobacteria</taxon>
        <taxon>Cellvibrionales</taxon>
        <taxon>Cellvibrionaceae</taxon>
        <taxon>Marinibactrum</taxon>
    </lineage>
</organism>
<comment type="caution">
    <text evidence="1">The sequence shown here is derived from an EMBL/GenBank/DDBJ whole genome shotgun (WGS) entry which is preliminary data.</text>
</comment>
<dbReference type="EMBL" id="BSPD01000080">
    <property type="protein sequence ID" value="GLS27540.1"/>
    <property type="molecule type" value="Genomic_DNA"/>
</dbReference>
<gene>
    <name evidence="1" type="ORF">GCM10007877_32590</name>
</gene>
<reference evidence="1 2" key="1">
    <citation type="journal article" date="2014" name="Int. J. Syst. Evol. Microbiol.">
        <title>Complete genome sequence of Corynebacterium casei LMG S-19264T (=DSM 44701T), isolated from a smear-ripened cheese.</title>
        <authorList>
            <consortium name="US DOE Joint Genome Institute (JGI-PGF)"/>
            <person name="Walter F."/>
            <person name="Albersmeier A."/>
            <person name="Kalinowski J."/>
            <person name="Ruckert C."/>
        </authorList>
    </citation>
    <scope>NUCLEOTIDE SEQUENCE [LARGE SCALE GENOMIC DNA]</scope>
    <source>
        <strain evidence="1 2">NBRC 110095</strain>
    </source>
</reference>
<keyword evidence="2" id="KW-1185">Reference proteome</keyword>
<dbReference type="Proteomes" id="UP001156870">
    <property type="component" value="Unassembled WGS sequence"/>
</dbReference>